<dbReference type="GO" id="GO:0019905">
    <property type="term" value="F:syntaxin binding"/>
    <property type="evidence" value="ECO:0007669"/>
    <property type="project" value="InterPro"/>
</dbReference>
<keyword evidence="4" id="KW-0532">Neurotransmitter transport</keyword>
<dbReference type="FunFam" id="1.20.5.580:FF:000002">
    <property type="entry name" value="Complexin, isoform AB"/>
    <property type="match status" value="1"/>
</dbReference>
<dbReference type="GO" id="GO:0046928">
    <property type="term" value="P:regulation of neurotransmitter secretion"/>
    <property type="evidence" value="ECO:0007669"/>
    <property type="project" value="TreeGrafter"/>
</dbReference>
<evidence type="ECO:0000313" key="8">
    <source>
        <dbReference type="EMBL" id="GIX83705.1"/>
    </source>
</evidence>
<feature type="compositionally biased region" description="Basic and acidic residues" evidence="7">
    <location>
        <begin position="27"/>
        <end position="79"/>
    </location>
</feature>
<dbReference type="SUPFAM" id="SSF58038">
    <property type="entry name" value="SNARE fusion complex"/>
    <property type="match status" value="1"/>
</dbReference>
<dbReference type="GO" id="GO:0031201">
    <property type="term" value="C:SNARE complex"/>
    <property type="evidence" value="ECO:0007669"/>
    <property type="project" value="TreeGrafter"/>
</dbReference>
<keyword evidence="2" id="KW-0813">Transport</keyword>
<gene>
    <name evidence="8" type="ORF">CEXT_398261</name>
</gene>
<evidence type="ECO:0000256" key="5">
    <source>
        <dbReference type="ARBA" id="ARBA00023054"/>
    </source>
</evidence>
<name>A0AAV4NIW9_CAEEX</name>
<dbReference type="PANTHER" id="PTHR16705">
    <property type="entry name" value="COMPLEXIN"/>
    <property type="match status" value="1"/>
</dbReference>
<comment type="similarity">
    <text evidence="1">Belongs to the complexin/synaphin family.</text>
</comment>
<organism evidence="8 9">
    <name type="scientific">Caerostris extrusa</name>
    <name type="common">Bark spider</name>
    <name type="synonym">Caerostris bankana</name>
    <dbReference type="NCBI Taxonomy" id="172846"/>
    <lineage>
        <taxon>Eukaryota</taxon>
        <taxon>Metazoa</taxon>
        <taxon>Ecdysozoa</taxon>
        <taxon>Arthropoda</taxon>
        <taxon>Chelicerata</taxon>
        <taxon>Arachnida</taxon>
        <taxon>Araneae</taxon>
        <taxon>Araneomorphae</taxon>
        <taxon>Entelegynae</taxon>
        <taxon>Araneoidea</taxon>
        <taxon>Araneidae</taxon>
        <taxon>Caerostris</taxon>
    </lineage>
</organism>
<evidence type="ECO:0000313" key="9">
    <source>
        <dbReference type="Proteomes" id="UP001054945"/>
    </source>
</evidence>
<sequence>MSAMDFNALMQEYVHVGQMGGEAEATPEDREAAAEVEQERLEALREAEERRKEKHRKMEEEREKMRQGIRDKYGIKKKEEEEEEEPMPESSSLNRKKKTPAEIEAEDLDDFARVEPNNAHSPIEKRKEPERGYLYRLASCYPLLCCVLDPLDQ</sequence>
<evidence type="ECO:0000256" key="6">
    <source>
        <dbReference type="ARBA" id="ARBA00037297"/>
    </source>
</evidence>
<dbReference type="GO" id="GO:0016079">
    <property type="term" value="P:synaptic vesicle exocytosis"/>
    <property type="evidence" value="ECO:0007669"/>
    <property type="project" value="TreeGrafter"/>
</dbReference>
<dbReference type="PANTHER" id="PTHR16705:SF4">
    <property type="entry name" value="COMPLEXIN"/>
    <property type="match status" value="1"/>
</dbReference>
<protein>
    <recommendedName>
        <fullName evidence="10">Complexin</fullName>
    </recommendedName>
</protein>
<dbReference type="Proteomes" id="UP001054945">
    <property type="component" value="Unassembled WGS sequence"/>
</dbReference>
<evidence type="ECO:0000256" key="4">
    <source>
        <dbReference type="ARBA" id="ARBA00022775"/>
    </source>
</evidence>
<feature type="region of interest" description="Disordered" evidence="7">
    <location>
        <begin position="20"/>
        <end position="128"/>
    </location>
</feature>
<evidence type="ECO:0008006" key="10">
    <source>
        <dbReference type="Google" id="ProtNLM"/>
    </source>
</evidence>
<evidence type="ECO:0000256" key="1">
    <source>
        <dbReference type="ARBA" id="ARBA00005396"/>
    </source>
</evidence>
<evidence type="ECO:0000256" key="7">
    <source>
        <dbReference type="SAM" id="MobiDB-lite"/>
    </source>
</evidence>
<dbReference type="Gene3D" id="1.20.5.580">
    <property type="entry name" value="Single Helix bin"/>
    <property type="match status" value="1"/>
</dbReference>
<dbReference type="AlphaFoldDB" id="A0AAV4NIW9"/>
<comment type="function">
    <text evidence="6">Positively regulates a late step in synaptic vesicle exocytosis.</text>
</comment>
<dbReference type="GO" id="GO:0043195">
    <property type="term" value="C:terminal bouton"/>
    <property type="evidence" value="ECO:0007669"/>
    <property type="project" value="TreeGrafter"/>
</dbReference>
<evidence type="ECO:0000256" key="2">
    <source>
        <dbReference type="ARBA" id="ARBA00022448"/>
    </source>
</evidence>
<keyword evidence="5" id="KW-0175">Coiled coil</keyword>
<dbReference type="CDD" id="cd22808">
    <property type="entry name" value="Complexin_NTD_CPLX_I_II"/>
    <property type="match status" value="1"/>
</dbReference>
<keyword evidence="3" id="KW-0268">Exocytosis</keyword>
<keyword evidence="9" id="KW-1185">Reference proteome</keyword>
<dbReference type="Pfam" id="PF05835">
    <property type="entry name" value="Synaphin"/>
    <property type="match status" value="1"/>
</dbReference>
<evidence type="ECO:0000256" key="3">
    <source>
        <dbReference type="ARBA" id="ARBA00022483"/>
    </source>
</evidence>
<accession>A0AAV4NIW9</accession>
<proteinExistence type="inferred from homology"/>
<dbReference type="InterPro" id="IPR008849">
    <property type="entry name" value="Synaphin"/>
</dbReference>
<comment type="caution">
    <text evidence="8">The sequence shown here is derived from an EMBL/GenBank/DDBJ whole genome shotgun (WGS) entry which is preliminary data.</text>
</comment>
<dbReference type="EMBL" id="BPLR01003356">
    <property type="protein sequence ID" value="GIX83705.1"/>
    <property type="molecule type" value="Genomic_DNA"/>
</dbReference>
<reference evidence="8 9" key="1">
    <citation type="submission" date="2021-06" db="EMBL/GenBank/DDBJ databases">
        <title>Caerostris extrusa draft genome.</title>
        <authorList>
            <person name="Kono N."/>
            <person name="Arakawa K."/>
        </authorList>
    </citation>
    <scope>NUCLEOTIDE SEQUENCE [LARGE SCALE GENOMIC DNA]</scope>
</reference>